<dbReference type="InterPro" id="IPR050640">
    <property type="entry name" value="Bact_2-comp_sensor_kinase"/>
</dbReference>
<organism evidence="3 4">
    <name type="scientific">Aquimarina amphilecti</name>
    <dbReference type="NCBI Taxonomy" id="1038014"/>
    <lineage>
        <taxon>Bacteria</taxon>
        <taxon>Pseudomonadati</taxon>
        <taxon>Bacteroidota</taxon>
        <taxon>Flavobacteriia</taxon>
        <taxon>Flavobacteriales</taxon>
        <taxon>Flavobacteriaceae</taxon>
        <taxon>Aquimarina</taxon>
    </lineage>
</organism>
<dbReference type="Proteomes" id="UP000198521">
    <property type="component" value="Unassembled WGS sequence"/>
</dbReference>
<keyword evidence="1" id="KW-0472">Membrane</keyword>
<dbReference type="GO" id="GO:0016020">
    <property type="term" value="C:membrane"/>
    <property type="evidence" value="ECO:0007669"/>
    <property type="project" value="InterPro"/>
</dbReference>
<dbReference type="GO" id="GO:0000155">
    <property type="term" value="F:phosphorelay sensor kinase activity"/>
    <property type="evidence" value="ECO:0007669"/>
    <property type="project" value="InterPro"/>
</dbReference>
<dbReference type="AlphaFoldDB" id="A0A1H7HP52"/>
<keyword evidence="1" id="KW-0812">Transmembrane</keyword>
<proteinExistence type="predicted"/>
<feature type="transmembrane region" description="Helical" evidence="1">
    <location>
        <begin position="38"/>
        <end position="56"/>
    </location>
</feature>
<sequence>MIVSYLQTDSYLYKLVYRFENQLLYFHLICIMNNYKRFFFQIILWGIIWFFLSFGQRNNEKFLIENSILFMFQIGLIALLVFYTAKQFLFKKKYLLFFLISFSIICASALSSSTISSNLSVRLLPPPKNPRLLERPRKKPPRKIKPPSILMVHFSNLIIAYLVATFIETFLFAQKKEEEMIRNKNENLQTELKLLKSQINPHFLFNSLNNIYALSVIDSDKTQQSISYLSDMLRYVLYECDRPFVSIQKEITYIKNYIKLFSLKNSKPYEITTQFNVDDNSVLIAPMLFIPFIENAFKHSNIEKPGSFIKIKVISDTADINFEIVNSIPKEKIEKDKIGGIGLENVKKRLSILYQEKHQLMITTDNNNFTVKLNIKLDDHA</sequence>
<gene>
    <name evidence="3" type="ORF">SAMN04487910_0686</name>
</gene>
<dbReference type="EMBL" id="FOAB01000001">
    <property type="protein sequence ID" value="SEK50810.1"/>
    <property type="molecule type" value="Genomic_DNA"/>
</dbReference>
<dbReference type="PANTHER" id="PTHR34220">
    <property type="entry name" value="SENSOR HISTIDINE KINASE YPDA"/>
    <property type="match status" value="1"/>
</dbReference>
<reference evidence="3 4" key="1">
    <citation type="submission" date="2016-10" db="EMBL/GenBank/DDBJ databases">
        <authorList>
            <person name="de Groot N.N."/>
        </authorList>
    </citation>
    <scope>NUCLEOTIDE SEQUENCE [LARGE SCALE GENOMIC DNA]</scope>
    <source>
        <strain evidence="3 4">DSM 25232</strain>
    </source>
</reference>
<dbReference type="STRING" id="1038014.SAMN04487910_0686"/>
<evidence type="ECO:0000256" key="1">
    <source>
        <dbReference type="SAM" id="Phobius"/>
    </source>
</evidence>
<dbReference type="InterPro" id="IPR036890">
    <property type="entry name" value="HATPase_C_sf"/>
</dbReference>
<evidence type="ECO:0000313" key="4">
    <source>
        <dbReference type="Proteomes" id="UP000198521"/>
    </source>
</evidence>
<dbReference type="Pfam" id="PF06580">
    <property type="entry name" value="His_kinase"/>
    <property type="match status" value="1"/>
</dbReference>
<dbReference type="Gene3D" id="3.30.565.10">
    <property type="entry name" value="Histidine kinase-like ATPase, C-terminal domain"/>
    <property type="match status" value="1"/>
</dbReference>
<feature type="transmembrane region" description="Helical" evidence="1">
    <location>
        <begin position="149"/>
        <end position="173"/>
    </location>
</feature>
<feature type="domain" description="Signal transduction histidine kinase internal region" evidence="2">
    <location>
        <begin position="190"/>
        <end position="264"/>
    </location>
</feature>
<feature type="transmembrane region" description="Helical" evidence="1">
    <location>
        <begin position="94"/>
        <end position="115"/>
    </location>
</feature>
<keyword evidence="3" id="KW-0808">Transferase</keyword>
<dbReference type="PANTHER" id="PTHR34220:SF7">
    <property type="entry name" value="SENSOR HISTIDINE KINASE YPDA"/>
    <property type="match status" value="1"/>
</dbReference>
<dbReference type="InterPro" id="IPR010559">
    <property type="entry name" value="Sig_transdc_His_kin_internal"/>
</dbReference>
<evidence type="ECO:0000259" key="2">
    <source>
        <dbReference type="Pfam" id="PF06580"/>
    </source>
</evidence>
<evidence type="ECO:0000313" key="3">
    <source>
        <dbReference type="EMBL" id="SEK50810.1"/>
    </source>
</evidence>
<keyword evidence="3" id="KW-0418">Kinase</keyword>
<feature type="transmembrane region" description="Helical" evidence="1">
    <location>
        <begin position="62"/>
        <end position="82"/>
    </location>
</feature>
<accession>A0A1H7HP52</accession>
<keyword evidence="4" id="KW-1185">Reference proteome</keyword>
<protein>
    <submittedName>
        <fullName evidence="3">Histidine kinase</fullName>
    </submittedName>
</protein>
<name>A0A1H7HP52_AQUAM</name>
<keyword evidence="1" id="KW-1133">Transmembrane helix</keyword>